<reference evidence="2 3" key="1">
    <citation type="submission" date="2023-05" db="EMBL/GenBank/DDBJ databases">
        <title>Cataloging the Phylogenetic Diversity of Human Bladder Bacteria.</title>
        <authorList>
            <person name="Du J."/>
        </authorList>
    </citation>
    <scope>NUCLEOTIDE SEQUENCE [LARGE SCALE GENOMIC DNA]</scope>
    <source>
        <strain evidence="2 3">UMB9230</strain>
    </source>
</reference>
<feature type="non-terminal residue" evidence="2">
    <location>
        <position position="1"/>
    </location>
</feature>
<dbReference type="InterPro" id="IPR055181">
    <property type="entry name" value="FGAR-AT_PurM_N-like"/>
</dbReference>
<gene>
    <name evidence="2" type="ORF">QP177_07310</name>
</gene>
<sequence length="85" mass="9280">VENQPFATENIQLKEAFHRVLRLPVVAEKTFLITIGDRSVTGMVARDQMVGPWQIPVSDVAVTTASLDSYHGEAMAMGERAPVAL</sequence>
<proteinExistence type="predicted"/>
<dbReference type="Pfam" id="PF22689">
    <property type="entry name" value="FGAR-AT_PurM_N-like"/>
    <property type="match status" value="1"/>
</dbReference>
<dbReference type="PANTHER" id="PTHR10099">
    <property type="entry name" value="PHOSPHORIBOSYLFORMYLGLYCINAMIDINE SYNTHASE"/>
    <property type="match status" value="1"/>
</dbReference>
<feature type="domain" description="FGAR-AT PurM N-terminal-like" evidence="1">
    <location>
        <begin position="28"/>
        <end position="85"/>
    </location>
</feature>
<dbReference type="AlphaFoldDB" id="A0ABD4ZC53"/>
<dbReference type="InterPro" id="IPR036921">
    <property type="entry name" value="PurM-like_N_sf"/>
</dbReference>
<evidence type="ECO:0000313" key="2">
    <source>
        <dbReference type="EMBL" id="MDK6696353.1"/>
    </source>
</evidence>
<accession>A0ABD4ZC53</accession>
<protein>
    <recommendedName>
        <fullName evidence="1">FGAR-AT PurM N-terminal-like domain-containing protein</fullName>
    </recommendedName>
</protein>
<evidence type="ECO:0000313" key="3">
    <source>
        <dbReference type="Proteomes" id="UP001240561"/>
    </source>
</evidence>
<dbReference type="Gene3D" id="3.30.1330.10">
    <property type="entry name" value="PurM-like, N-terminal domain"/>
    <property type="match status" value="1"/>
</dbReference>
<dbReference type="PANTHER" id="PTHR10099:SF1">
    <property type="entry name" value="PHOSPHORIBOSYLFORMYLGLYCINAMIDINE SYNTHASE"/>
    <property type="match status" value="1"/>
</dbReference>
<dbReference type="Proteomes" id="UP001240561">
    <property type="component" value="Unassembled WGS sequence"/>
</dbReference>
<dbReference type="SUPFAM" id="SSF55326">
    <property type="entry name" value="PurM N-terminal domain-like"/>
    <property type="match status" value="1"/>
</dbReference>
<organism evidence="2 3">
    <name type="scientific">Gardnerella vaginalis</name>
    <dbReference type="NCBI Taxonomy" id="2702"/>
    <lineage>
        <taxon>Bacteria</taxon>
        <taxon>Bacillati</taxon>
        <taxon>Actinomycetota</taxon>
        <taxon>Actinomycetes</taxon>
        <taxon>Bifidobacteriales</taxon>
        <taxon>Bifidobacteriaceae</taxon>
        <taxon>Gardnerella</taxon>
    </lineage>
</organism>
<comment type="caution">
    <text evidence="2">The sequence shown here is derived from an EMBL/GenBank/DDBJ whole genome shotgun (WGS) entry which is preliminary data.</text>
</comment>
<evidence type="ECO:0000259" key="1">
    <source>
        <dbReference type="Pfam" id="PF22689"/>
    </source>
</evidence>
<dbReference type="EMBL" id="JASOGJ010000128">
    <property type="protein sequence ID" value="MDK6696353.1"/>
    <property type="molecule type" value="Genomic_DNA"/>
</dbReference>
<feature type="non-terminal residue" evidence="2">
    <location>
        <position position="85"/>
    </location>
</feature>
<name>A0ABD4ZC53_GARVA</name>